<accession>A0A5C0B4G8</accession>
<reference evidence="4 5" key="1">
    <citation type="submission" date="2019-08" db="EMBL/GenBank/DDBJ databases">
        <title>Amphibian skin-associated Pigmentiphaga: genome sequence and occurrence across geography and hosts.</title>
        <authorList>
            <person name="Bletz M.C."/>
            <person name="Bunk B."/>
            <person name="Sproeer C."/>
            <person name="Biwer P."/>
            <person name="Reiter S."/>
            <person name="Rabemananjara F.C.E."/>
            <person name="Schulz S."/>
            <person name="Overmann J."/>
            <person name="Vences M."/>
        </authorList>
    </citation>
    <scope>NUCLEOTIDE SEQUENCE [LARGE SCALE GENOMIC DNA]</scope>
    <source>
        <strain evidence="4 5">Mada1488</strain>
    </source>
</reference>
<evidence type="ECO:0000256" key="1">
    <source>
        <dbReference type="SAM" id="MobiDB-lite"/>
    </source>
</evidence>
<dbReference type="PANTHER" id="PTHR43312">
    <property type="entry name" value="D-THREO-ALDOSE 1-DEHYDROGENASE"/>
    <property type="match status" value="1"/>
</dbReference>
<evidence type="ECO:0000256" key="2">
    <source>
        <dbReference type="SAM" id="SignalP"/>
    </source>
</evidence>
<dbReference type="AlphaFoldDB" id="A0A5C0B4G8"/>
<dbReference type="PANTHER" id="PTHR43312:SF1">
    <property type="entry name" value="NADP-DEPENDENT OXIDOREDUCTASE DOMAIN-CONTAINING PROTEIN"/>
    <property type="match status" value="1"/>
</dbReference>
<dbReference type="InterPro" id="IPR006311">
    <property type="entry name" value="TAT_signal"/>
</dbReference>
<gene>
    <name evidence="4" type="ORF">FXN63_25560</name>
</gene>
<evidence type="ECO:0000259" key="3">
    <source>
        <dbReference type="Pfam" id="PF00248"/>
    </source>
</evidence>
<organism evidence="4 5">
    <name type="scientific">Pigmentiphaga aceris</name>
    <dbReference type="NCBI Taxonomy" id="1940612"/>
    <lineage>
        <taxon>Bacteria</taxon>
        <taxon>Pseudomonadati</taxon>
        <taxon>Pseudomonadota</taxon>
        <taxon>Betaproteobacteria</taxon>
        <taxon>Burkholderiales</taxon>
        <taxon>Alcaligenaceae</taxon>
        <taxon>Pigmentiphaga</taxon>
    </lineage>
</organism>
<dbReference type="Pfam" id="PF00248">
    <property type="entry name" value="Aldo_ket_red"/>
    <property type="match status" value="1"/>
</dbReference>
<proteinExistence type="predicted"/>
<dbReference type="PROSITE" id="PS51318">
    <property type="entry name" value="TAT"/>
    <property type="match status" value="1"/>
</dbReference>
<feature type="region of interest" description="Disordered" evidence="1">
    <location>
        <begin position="29"/>
        <end position="55"/>
    </location>
</feature>
<feature type="signal peptide" evidence="2">
    <location>
        <begin position="1"/>
        <end position="26"/>
    </location>
</feature>
<dbReference type="KEGG" id="pacr:FXN63_25560"/>
<dbReference type="InterPro" id="IPR023210">
    <property type="entry name" value="NADP_OxRdtase_dom"/>
</dbReference>
<dbReference type="Gene3D" id="3.20.20.100">
    <property type="entry name" value="NADP-dependent oxidoreductase domain"/>
    <property type="match status" value="1"/>
</dbReference>
<feature type="chain" id="PRO_5022937140" evidence="2">
    <location>
        <begin position="27"/>
        <end position="324"/>
    </location>
</feature>
<evidence type="ECO:0000313" key="5">
    <source>
        <dbReference type="Proteomes" id="UP000325161"/>
    </source>
</evidence>
<protein>
    <submittedName>
        <fullName evidence="4">Aldo/keto reductase</fullName>
    </submittedName>
</protein>
<evidence type="ECO:0000313" key="4">
    <source>
        <dbReference type="EMBL" id="QEI08844.1"/>
    </source>
</evidence>
<sequence length="324" mass="34523">MPINRRELLISAGAGALVAAAGAARAQNRAAPDAAPLGTTGGISAAPTGEPIRKTIPATGETMVPVGIGTARRYQGAASPEQLAPLRAAIQTFHRAGGTVIDTAPSYGDAEAVVGRLLADLGLRKELFLATKVGASGRDAGLLEIEQSFDNLRTDKIDLIAVHNLRDTATQLETLRDLKAAERIRYVGVTTSFENQHADMAALIAQAKLDFVQVDYAIDNRAAADTVLRAARDYGAAVMINLPFGRGRVFEAVKDRPLPDWAAEFDCKSWAQFFLKYVISHEAVTCVIPGTANARYAADNIGAAYGRLPDPVLRKRMEVFIDGV</sequence>
<feature type="domain" description="NADP-dependent oxidoreductase" evidence="3">
    <location>
        <begin position="66"/>
        <end position="310"/>
    </location>
</feature>
<dbReference type="EMBL" id="CP043046">
    <property type="protein sequence ID" value="QEI08844.1"/>
    <property type="molecule type" value="Genomic_DNA"/>
</dbReference>
<dbReference type="RefSeq" id="WP_148818374.1">
    <property type="nucleotide sequence ID" value="NZ_CP043046.1"/>
</dbReference>
<keyword evidence="5" id="KW-1185">Reference proteome</keyword>
<dbReference type="SUPFAM" id="SSF51430">
    <property type="entry name" value="NAD(P)-linked oxidoreductase"/>
    <property type="match status" value="1"/>
</dbReference>
<dbReference type="InterPro" id="IPR036812">
    <property type="entry name" value="NAD(P)_OxRdtase_dom_sf"/>
</dbReference>
<dbReference type="OrthoDB" id="8563187at2"/>
<name>A0A5C0B4G8_9BURK</name>
<dbReference type="Proteomes" id="UP000325161">
    <property type="component" value="Chromosome"/>
</dbReference>
<dbReference type="InterPro" id="IPR053135">
    <property type="entry name" value="AKR2_Oxidoreductase"/>
</dbReference>
<dbReference type="CDD" id="cd19095">
    <property type="entry name" value="AKR_PA4992-like"/>
    <property type="match status" value="1"/>
</dbReference>
<keyword evidence="2" id="KW-0732">Signal</keyword>